<accession>A0A6A7C589</accession>
<feature type="compositionally biased region" description="Polar residues" evidence="6">
    <location>
        <begin position="249"/>
        <end position="263"/>
    </location>
</feature>
<keyword evidence="4" id="KW-0804">Transcription</keyword>
<evidence type="ECO:0000313" key="8">
    <source>
        <dbReference type="Proteomes" id="UP000799421"/>
    </source>
</evidence>
<feature type="compositionally biased region" description="Low complexity" evidence="6">
    <location>
        <begin position="631"/>
        <end position="641"/>
    </location>
</feature>
<evidence type="ECO:0000256" key="1">
    <source>
        <dbReference type="ARBA" id="ARBA00004123"/>
    </source>
</evidence>
<organism evidence="7 8">
    <name type="scientific">Piedraia hortae CBS 480.64</name>
    <dbReference type="NCBI Taxonomy" id="1314780"/>
    <lineage>
        <taxon>Eukaryota</taxon>
        <taxon>Fungi</taxon>
        <taxon>Dikarya</taxon>
        <taxon>Ascomycota</taxon>
        <taxon>Pezizomycotina</taxon>
        <taxon>Dothideomycetes</taxon>
        <taxon>Dothideomycetidae</taxon>
        <taxon>Capnodiales</taxon>
        <taxon>Piedraiaceae</taxon>
        <taxon>Piedraia</taxon>
    </lineage>
</organism>
<evidence type="ECO:0000256" key="3">
    <source>
        <dbReference type="ARBA" id="ARBA00023015"/>
    </source>
</evidence>
<dbReference type="Pfam" id="PF04855">
    <property type="entry name" value="SNF5"/>
    <property type="match status" value="1"/>
</dbReference>
<dbReference type="Proteomes" id="UP000799421">
    <property type="component" value="Unassembled WGS sequence"/>
</dbReference>
<feature type="compositionally biased region" description="Basic and acidic residues" evidence="6">
    <location>
        <begin position="80"/>
        <end position="100"/>
    </location>
</feature>
<keyword evidence="3" id="KW-0805">Transcription regulation</keyword>
<feature type="region of interest" description="Disordered" evidence="6">
    <location>
        <begin position="59"/>
        <end position="100"/>
    </location>
</feature>
<dbReference type="GO" id="GO:0000228">
    <property type="term" value="C:nuclear chromosome"/>
    <property type="evidence" value="ECO:0007669"/>
    <property type="project" value="InterPro"/>
</dbReference>
<keyword evidence="8" id="KW-1185">Reference proteome</keyword>
<evidence type="ECO:0000256" key="2">
    <source>
        <dbReference type="ARBA" id="ARBA00010239"/>
    </source>
</evidence>
<sequence>MAGDLNERVNAPQAFVTSFAPRLRAYGNSLLSPVQPQVVAPQVRTTKRGTTAINYAEEFEDDSIDDSDAPRRPTGLRTQPRRDAELAAERARASELGRDAHEPVEVQPIWRDWLGKPKRGLPDAQKYVPAMLPTVLVPIRIDLDIAPYRPEAALPTPVNARDLGIDEQAPAYRVPDVTPPFRLKDSFTWNLHESLITPDQFARNMVEELDFPLQRKQALVVEIATSIRQQLEESAAVMLHPMFQPETAAPTTTGHTPSVQPLTSREESATPISADFVAKSAAISQLNGEASGRSTPLNGTSTPAFAAQISAPDSGYSVLNPPDSHRGILTISINLKNQLYTDKFEWSLLHPPGFPEIFAKQTCADLGLSGEWVPAMSHAIYEATLRLKKDMVDNGGSLVGVVGSGVGAYGELDNDVCDYHADGTPAMSEGAGWRFDDDSLCSTWEPKIEVLSKEEIEKREGDRERQLRRARRETARFTNTYGFQTPGNDYYLAQVNGGAEEERMGRGERSKKKRRYRSLTPVGRETPDMPGFGGTSGQLTDGERQYWTCSHCHIWGQAVWGVRDGPSGPRTLCANCGLLYERDKRLPRWTQGLFQTERSVPTRSSDTAPPAAAVRALTDTATFPPPSSRFNTNNTNNYNSNAEINPSSHLYTGAGLSTNQISSSTLADIKNYAEPGEDLDWTKIQEPRERKRLQNIINGRKYRERRLHAEGQTGSGGNYPGASGAGSFLSSGYGVRGSKSLAASTSASGLASAVASGVPSAVASAAASAAASPMPKPSPPVG</sequence>
<feature type="region of interest" description="Disordered" evidence="6">
    <location>
        <begin position="499"/>
        <end position="538"/>
    </location>
</feature>
<evidence type="ECO:0000256" key="5">
    <source>
        <dbReference type="ARBA" id="ARBA00023242"/>
    </source>
</evidence>
<dbReference type="PANTHER" id="PTHR10019">
    <property type="entry name" value="SNF5"/>
    <property type="match status" value="1"/>
</dbReference>
<dbReference type="EMBL" id="MU005964">
    <property type="protein sequence ID" value="KAF2862671.1"/>
    <property type="molecule type" value="Genomic_DNA"/>
</dbReference>
<dbReference type="AlphaFoldDB" id="A0A6A7C589"/>
<feature type="region of interest" description="Disordered" evidence="6">
    <location>
        <begin position="246"/>
        <end position="267"/>
    </location>
</feature>
<evidence type="ECO:0000256" key="4">
    <source>
        <dbReference type="ARBA" id="ARBA00023163"/>
    </source>
</evidence>
<evidence type="ECO:0000313" key="7">
    <source>
        <dbReference type="EMBL" id="KAF2862671.1"/>
    </source>
</evidence>
<dbReference type="InterPro" id="IPR006939">
    <property type="entry name" value="SNF5"/>
</dbReference>
<dbReference type="GO" id="GO:0006338">
    <property type="term" value="P:chromatin remodeling"/>
    <property type="evidence" value="ECO:0007669"/>
    <property type="project" value="InterPro"/>
</dbReference>
<protein>
    <submittedName>
        <fullName evidence="7">SNF5-domain-containing protein</fullName>
    </submittedName>
</protein>
<dbReference type="OrthoDB" id="10258327at2759"/>
<name>A0A6A7C589_9PEZI</name>
<reference evidence="7" key="1">
    <citation type="journal article" date="2020" name="Stud. Mycol.">
        <title>101 Dothideomycetes genomes: a test case for predicting lifestyles and emergence of pathogens.</title>
        <authorList>
            <person name="Haridas S."/>
            <person name="Albert R."/>
            <person name="Binder M."/>
            <person name="Bloem J."/>
            <person name="Labutti K."/>
            <person name="Salamov A."/>
            <person name="Andreopoulos B."/>
            <person name="Baker S."/>
            <person name="Barry K."/>
            <person name="Bills G."/>
            <person name="Bluhm B."/>
            <person name="Cannon C."/>
            <person name="Castanera R."/>
            <person name="Culley D."/>
            <person name="Daum C."/>
            <person name="Ezra D."/>
            <person name="Gonzalez J."/>
            <person name="Henrissat B."/>
            <person name="Kuo A."/>
            <person name="Liang C."/>
            <person name="Lipzen A."/>
            <person name="Lutzoni F."/>
            <person name="Magnuson J."/>
            <person name="Mondo S."/>
            <person name="Nolan M."/>
            <person name="Ohm R."/>
            <person name="Pangilinan J."/>
            <person name="Park H.-J."/>
            <person name="Ramirez L."/>
            <person name="Alfaro M."/>
            <person name="Sun H."/>
            <person name="Tritt A."/>
            <person name="Yoshinaga Y."/>
            <person name="Zwiers L.-H."/>
            <person name="Turgeon B."/>
            <person name="Goodwin S."/>
            <person name="Spatafora J."/>
            <person name="Crous P."/>
            <person name="Grigoriev I."/>
        </authorList>
    </citation>
    <scope>NUCLEOTIDE SEQUENCE</scope>
    <source>
        <strain evidence="7">CBS 480.64</strain>
    </source>
</reference>
<evidence type="ECO:0000256" key="6">
    <source>
        <dbReference type="SAM" id="MobiDB-lite"/>
    </source>
</evidence>
<proteinExistence type="inferred from homology"/>
<comment type="subcellular location">
    <subcellularLocation>
        <location evidence="1">Nucleus</location>
    </subcellularLocation>
</comment>
<keyword evidence="5" id="KW-0539">Nucleus</keyword>
<comment type="similarity">
    <text evidence="2">Belongs to the SNF5 family.</text>
</comment>
<gene>
    <name evidence="7" type="ORF">K470DRAFT_255597</name>
</gene>
<feature type="region of interest" description="Disordered" evidence="6">
    <location>
        <begin position="620"/>
        <end position="644"/>
    </location>
</feature>